<reference evidence="2 4" key="2">
    <citation type="submission" date="2020-07" db="EMBL/GenBank/DDBJ databases">
        <title>Identification of Halomonas strains.</title>
        <authorList>
            <person name="Xiao Z."/>
            <person name="Shen J."/>
        </authorList>
    </citation>
    <scope>NUCLEOTIDE SEQUENCE [LARGE SCALE GENOMIC DNA]</scope>
    <source>
        <strain evidence="2 4">DSM 17331</strain>
    </source>
</reference>
<reference evidence="3 5" key="1">
    <citation type="submission" date="2020-05" db="EMBL/GenBank/DDBJ databases">
        <title>Comparative genomic analysis of denitrifying bacteria from Halomonas genus.</title>
        <authorList>
            <person name="Wang L."/>
            <person name="Shao Z."/>
        </authorList>
    </citation>
    <scope>NUCLEOTIDE SEQUENCE [LARGE SCALE GENOMIC DNA]</scope>
    <source>
        <strain evidence="3 5">DSM 17331</strain>
    </source>
</reference>
<organism evidence="2 4">
    <name type="scientific">Billgrantia kenyensis</name>
    <dbReference type="NCBI Taxonomy" id="321266"/>
    <lineage>
        <taxon>Bacteria</taxon>
        <taxon>Pseudomonadati</taxon>
        <taxon>Pseudomonadota</taxon>
        <taxon>Gammaproteobacteria</taxon>
        <taxon>Oceanospirillales</taxon>
        <taxon>Halomonadaceae</taxon>
        <taxon>Billgrantia</taxon>
    </lineage>
</organism>
<evidence type="ECO:0000313" key="5">
    <source>
        <dbReference type="Proteomes" id="UP000814353"/>
    </source>
</evidence>
<dbReference type="EMBL" id="JACEFT010000017">
    <property type="protein sequence ID" value="MBA2779934.1"/>
    <property type="molecule type" value="Genomic_DNA"/>
</dbReference>
<feature type="chain" id="PRO_5031529896" evidence="1">
    <location>
        <begin position="26"/>
        <end position="472"/>
    </location>
</feature>
<dbReference type="Proteomes" id="UP000814353">
    <property type="component" value="Unassembled WGS sequence"/>
</dbReference>
<dbReference type="Proteomes" id="UP000518091">
    <property type="component" value="Unassembled WGS sequence"/>
</dbReference>
<protein>
    <submittedName>
        <fullName evidence="2">Uncharacterized protein</fullName>
    </submittedName>
</protein>
<dbReference type="RefSeq" id="WP_181515403.1">
    <property type="nucleotide sequence ID" value="NZ_JABFUB010000007.1"/>
</dbReference>
<feature type="signal peptide" evidence="1">
    <location>
        <begin position="1"/>
        <end position="25"/>
    </location>
</feature>
<evidence type="ECO:0000313" key="3">
    <source>
        <dbReference type="EMBL" id="MCG6662068.1"/>
    </source>
</evidence>
<dbReference type="AlphaFoldDB" id="A0A7W0AET9"/>
<evidence type="ECO:0000256" key="1">
    <source>
        <dbReference type="SAM" id="SignalP"/>
    </source>
</evidence>
<keyword evidence="5" id="KW-1185">Reference proteome</keyword>
<evidence type="ECO:0000313" key="2">
    <source>
        <dbReference type="EMBL" id="MBA2779934.1"/>
    </source>
</evidence>
<proteinExistence type="predicted"/>
<accession>A0A7W0AET9</accession>
<gene>
    <name evidence="2" type="ORF">H1D44_13625</name>
    <name evidence="3" type="ORF">HOP48_10970</name>
</gene>
<name>A0A7W0AET9_9GAMM</name>
<dbReference type="EMBL" id="JABFUB010000007">
    <property type="protein sequence ID" value="MCG6662068.1"/>
    <property type="molecule type" value="Genomic_DNA"/>
</dbReference>
<comment type="caution">
    <text evidence="2">The sequence shown here is derived from an EMBL/GenBank/DDBJ whole genome shotgun (WGS) entry which is preliminary data.</text>
</comment>
<keyword evidence="1" id="KW-0732">Signal</keyword>
<sequence length="472" mass="51756">MSVGPNRVLAAWLTLLIGFSALAGADTHPSQAPCQQAVAEGLPTSGCNRALTLHVTSIDFAEELNGRTPPPGRRWLTLGVRFENWMPSDLVFGLGYQEALLVASIERQLYLRVDDRLVVRPTLVKDTGLEGQFVLSRAGAQRHGEIAFVVPEKSLSQLSLHYYHDQYGPLAVPLLGEITQPQALRQAARSVDGHDLLALGVHEVGLHQEWLGRRAAEGMQWLVVDLRGQGEWHTPVDARALDVAAELDEKGSLRRVMEYIEAPGLLQVVVDGRHAYVRDSRLSSLEDDPALLPDAWTGGRAVFAIPEDAGQIDLVAYMPQFRATEISTEIRPALRFSLQEGKSIPVDDEPVAVIEDDPIRVTFHSLEPVDAFAAHAEEQGQLVLIEASMSNLSGVGGMMAVADRFRLQEPGGELVGVFQRGPAPLEEPFWLPADDEPRHFTLLYRLQAPSDELEIEYGGVSATESLALRVPH</sequence>
<evidence type="ECO:0000313" key="4">
    <source>
        <dbReference type="Proteomes" id="UP000518091"/>
    </source>
</evidence>